<organism evidence="1 2">
    <name type="scientific">Eumeta variegata</name>
    <name type="common">Bagworm moth</name>
    <name type="synonym">Eumeta japonica</name>
    <dbReference type="NCBI Taxonomy" id="151549"/>
    <lineage>
        <taxon>Eukaryota</taxon>
        <taxon>Metazoa</taxon>
        <taxon>Ecdysozoa</taxon>
        <taxon>Arthropoda</taxon>
        <taxon>Hexapoda</taxon>
        <taxon>Insecta</taxon>
        <taxon>Pterygota</taxon>
        <taxon>Neoptera</taxon>
        <taxon>Endopterygota</taxon>
        <taxon>Lepidoptera</taxon>
        <taxon>Glossata</taxon>
        <taxon>Ditrysia</taxon>
        <taxon>Tineoidea</taxon>
        <taxon>Psychidae</taxon>
        <taxon>Oiketicinae</taxon>
        <taxon>Eumeta</taxon>
    </lineage>
</organism>
<evidence type="ECO:0000313" key="2">
    <source>
        <dbReference type="Proteomes" id="UP000299102"/>
    </source>
</evidence>
<name>A0A4C1Y312_EUMVA</name>
<protein>
    <submittedName>
        <fullName evidence="1">Uncharacterized protein</fullName>
    </submittedName>
</protein>
<dbReference type="AlphaFoldDB" id="A0A4C1Y312"/>
<accession>A0A4C1Y312</accession>
<dbReference type="EMBL" id="BGZK01001079">
    <property type="protein sequence ID" value="GBP70591.1"/>
    <property type="molecule type" value="Genomic_DNA"/>
</dbReference>
<gene>
    <name evidence="1" type="ORF">EVAR_54401_1</name>
</gene>
<reference evidence="1 2" key="1">
    <citation type="journal article" date="2019" name="Commun. Biol.">
        <title>The bagworm genome reveals a unique fibroin gene that provides high tensile strength.</title>
        <authorList>
            <person name="Kono N."/>
            <person name="Nakamura H."/>
            <person name="Ohtoshi R."/>
            <person name="Tomita M."/>
            <person name="Numata K."/>
            <person name="Arakawa K."/>
        </authorList>
    </citation>
    <scope>NUCLEOTIDE SEQUENCE [LARGE SCALE GENOMIC DNA]</scope>
</reference>
<sequence>MPDANPTEALLTKGRAGKGVQGCALAPPPGFAYVGRKCEEYAKTRTRASFNWCAEFKRGRESFEDEARTGRRQLQSFEKMFKQLKHLCGRTEELSIVQDLNENWVLDQHRCRPLFANTFLSVSVVPDGCRTN</sequence>
<dbReference type="Proteomes" id="UP000299102">
    <property type="component" value="Unassembled WGS sequence"/>
</dbReference>
<comment type="caution">
    <text evidence="1">The sequence shown here is derived from an EMBL/GenBank/DDBJ whole genome shotgun (WGS) entry which is preliminary data.</text>
</comment>
<evidence type="ECO:0000313" key="1">
    <source>
        <dbReference type="EMBL" id="GBP70591.1"/>
    </source>
</evidence>
<keyword evidence="2" id="KW-1185">Reference proteome</keyword>
<proteinExistence type="predicted"/>